<dbReference type="AlphaFoldDB" id="A0A5Q3QD02"/>
<evidence type="ECO:0000313" key="3">
    <source>
        <dbReference type="Proteomes" id="UP000371041"/>
    </source>
</evidence>
<keyword evidence="1" id="KW-1133">Transmembrane helix</keyword>
<gene>
    <name evidence="2" type="ORF">GIY23_20920</name>
</gene>
<keyword evidence="3" id="KW-1185">Reference proteome</keyword>
<dbReference type="Proteomes" id="UP000371041">
    <property type="component" value="Chromosome"/>
</dbReference>
<keyword evidence="1" id="KW-0812">Transmembrane</keyword>
<name>A0A5Q3QD02_9PSEU</name>
<accession>A0A5Q3QD02</accession>
<evidence type="ECO:0000313" key="2">
    <source>
        <dbReference type="EMBL" id="QGK72458.1"/>
    </source>
</evidence>
<evidence type="ECO:0000256" key="1">
    <source>
        <dbReference type="SAM" id="Phobius"/>
    </source>
</evidence>
<protein>
    <submittedName>
        <fullName evidence="2">Uncharacterized protein</fullName>
    </submittedName>
</protein>
<dbReference type="EMBL" id="CP045929">
    <property type="protein sequence ID" value="QGK72458.1"/>
    <property type="molecule type" value="Genomic_DNA"/>
</dbReference>
<feature type="transmembrane region" description="Helical" evidence="1">
    <location>
        <begin position="63"/>
        <end position="83"/>
    </location>
</feature>
<proteinExistence type="predicted"/>
<reference evidence="3" key="1">
    <citation type="submission" date="2019-11" db="EMBL/GenBank/DDBJ databases">
        <title>The complete genome sequence of Saccharopolyspora sp. E2A.</title>
        <authorList>
            <person name="Zhang G."/>
        </authorList>
    </citation>
    <scope>NUCLEOTIDE SEQUENCE [LARGE SCALE GENOMIC DNA]</scope>
    <source>
        <strain evidence="3">E2A</strain>
    </source>
</reference>
<keyword evidence="1" id="KW-0472">Membrane</keyword>
<dbReference type="KEGG" id="sace:GIY23_20920"/>
<feature type="transmembrane region" description="Helical" evidence="1">
    <location>
        <begin position="21"/>
        <end position="43"/>
    </location>
</feature>
<sequence length="99" mass="10317">MGSGEEGRVVHGGRLNQPWRAGLAAVECVLAVALVLFAVWSWSAGKVPIVLPGPEGTEVVTRLLGSWLALSVAACVAAGLLVLDAIRQLVLAVQVGRRH</sequence>
<organism evidence="2 3">
    <name type="scientific">Allosaccharopolyspora coralli</name>
    <dbReference type="NCBI Taxonomy" id="2665642"/>
    <lineage>
        <taxon>Bacteria</taxon>
        <taxon>Bacillati</taxon>
        <taxon>Actinomycetota</taxon>
        <taxon>Actinomycetes</taxon>
        <taxon>Pseudonocardiales</taxon>
        <taxon>Pseudonocardiaceae</taxon>
        <taxon>Allosaccharopolyspora</taxon>
    </lineage>
</organism>